<dbReference type="Pfam" id="PF04185">
    <property type="entry name" value="Phosphoesterase"/>
    <property type="match status" value="1"/>
</dbReference>
<organism evidence="3 4">
    <name type="scientific">Arabidopsis arenosa</name>
    <name type="common">Sand rock-cress</name>
    <name type="synonym">Cardaminopsis arenosa</name>
    <dbReference type="NCBI Taxonomy" id="38785"/>
    <lineage>
        <taxon>Eukaryota</taxon>
        <taxon>Viridiplantae</taxon>
        <taxon>Streptophyta</taxon>
        <taxon>Embryophyta</taxon>
        <taxon>Tracheophyta</taxon>
        <taxon>Spermatophyta</taxon>
        <taxon>Magnoliopsida</taxon>
        <taxon>eudicotyledons</taxon>
        <taxon>Gunneridae</taxon>
        <taxon>Pentapetalae</taxon>
        <taxon>rosids</taxon>
        <taxon>malvids</taxon>
        <taxon>Brassicales</taxon>
        <taxon>Brassicaceae</taxon>
        <taxon>Camelineae</taxon>
        <taxon>Arabidopsis</taxon>
    </lineage>
</organism>
<evidence type="ECO:0000256" key="2">
    <source>
        <dbReference type="ARBA" id="ARBA00022801"/>
    </source>
</evidence>
<keyword evidence="4" id="KW-1185">Reference proteome</keyword>
<accession>A0A8S1ZSB7</accession>
<dbReference type="InterPro" id="IPR007312">
    <property type="entry name" value="Phosphoesterase"/>
</dbReference>
<reference evidence="3" key="1">
    <citation type="submission" date="2021-01" db="EMBL/GenBank/DDBJ databases">
        <authorList>
            <person name="Bezrukov I."/>
        </authorList>
    </citation>
    <scope>NUCLEOTIDE SEQUENCE</scope>
</reference>
<dbReference type="AlphaFoldDB" id="A0A8S1ZSB7"/>
<keyword evidence="2" id="KW-0378">Hydrolase</keyword>
<dbReference type="EMBL" id="LR999453">
    <property type="protein sequence ID" value="CAE5965986.1"/>
    <property type="molecule type" value="Genomic_DNA"/>
</dbReference>
<dbReference type="InterPro" id="IPR017850">
    <property type="entry name" value="Alkaline_phosphatase_core_sf"/>
</dbReference>
<dbReference type="Proteomes" id="UP000682877">
    <property type="component" value="Chromosome 3"/>
</dbReference>
<evidence type="ECO:0000313" key="4">
    <source>
        <dbReference type="Proteomes" id="UP000682877"/>
    </source>
</evidence>
<proteinExistence type="inferred from homology"/>
<dbReference type="FunFam" id="3.40.720.10:FF:000011">
    <property type="entry name" value="Non-specific phospholipase C1"/>
    <property type="match status" value="1"/>
</dbReference>
<dbReference type="Gene3D" id="3.40.720.10">
    <property type="entry name" value="Alkaline Phosphatase, subunit A"/>
    <property type="match status" value="2"/>
</dbReference>
<gene>
    <name evidence="3" type="ORF">AARE701A_LOCUS6231</name>
</gene>
<dbReference type="PANTHER" id="PTHR31956">
    <property type="entry name" value="NON-SPECIFIC PHOSPHOLIPASE C4-RELATED"/>
    <property type="match status" value="1"/>
</dbReference>
<evidence type="ECO:0000256" key="1">
    <source>
        <dbReference type="ARBA" id="ARBA00009717"/>
    </source>
</evidence>
<protein>
    <recommendedName>
        <fullName evidence="5">Non-specific phospholipase C3</fullName>
    </recommendedName>
</protein>
<name>A0A8S1ZSB7_ARAAE</name>
<sequence length="619" mass="69708">MPPNLGSVVSQCCTGVGGRSFGRPQARGFCSLPGSNGEEKAVATGLKSFCLNAKNIRVFRIWMTTGYAINFVWEMHALIKVKQRVDAEWKDLRRRLRERETSSGGGSSSSPIKTVVVLVQENRSFDHMLGWFKELNPEIDGVSESEPRSNPISTSDPNSAHVFFGKESQNIDPDPGHSFQAIYEQVFGKPFSDESPYPDPKMNGFVQNAEAITKGMSEKVVMQGFPPEKLPVFKELVQEFAVCDRWFSSLPSSTQPNRLYVHAATSNGAFSNDTNTLVRGFPQRTVFESLEESGFTFGIYYQSFPNCLFYRNMRKLKYVDNFHQYQLSFKRHCKEGKLPNYVVIEPRYFKILSAPANDDHPKNDVAEGQNLVKEIYEALRASPQWNEILFVVVYDEHGGYYDHVPTPVTGVPNPDGLVGPEPYNFKFDRLGVRVPALLISPWIEPGTVLHEPNGPEPTSQFEHSSIPATLKKIFNLKSFLTKRDEWAGTLDAVINRTSPRTDCPVTLPELPRARDIDIETQEEGEDLTDFQIELIQAAAVLKGDHIKDIYPFKLADNMKVLDAARYVEEAFTRFHGESKKAKEGGGDEQEIVDLSRGSTRHSTPKSFVQKFFSCLICDN</sequence>
<comment type="similarity">
    <text evidence="1">Belongs to the bacterial phospholipase C family.</text>
</comment>
<evidence type="ECO:0008006" key="5">
    <source>
        <dbReference type="Google" id="ProtNLM"/>
    </source>
</evidence>
<dbReference type="GO" id="GO:0009395">
    <property type="term" value="P:phospholipid catabolic process"/>
    <property type="evidence" value="ECO:0007669"/>
    <property type="project" value="TreeGrafter"/>
</dbReference>
<dbReference type="PANTHER" id="PTHR31956:SF32">
    <property type="entry name" value="NON-SPECIFIC PHOSPHOLIPASE C3"/>
    <property type="match status" value="1"/>
</dbReference>
<dbReference type="GO" id="GO:0042578">
    <property type="term" value="F:phosphoric ester hydrolase activity"/>
    <property type="evidence" value="ECO:0007669"/>
    <property type="project" value="UniProtKB-ARBA"/>
</dbReference>
<evidence type="ECO:0000313" key="3">
    <source>
        <dbReference type="EMBL" id="CAE5965986.1"/>
    </source>
</evidence>